<evidence type="ECO:0000313" key="2">
    <source>
        <dbReference type="Proteomes" id="UP000663505"/>
    </source>
</evidence>
<dbReference type="RefSeq" id="WP_206658089.1">
    <property type="nucleotide sequence ID" value="NZ_CP071182.1"/>
</dbReference>
<dbReference type="KEGG" id="afx:JZ786_07395"/>
<dbReference type="EMBL" id="CP071182">
    <property type="protein sequence ID" value="QSO48774.1"/>
    <property type="molecule type" value="Genomic_DNA"/>
</dbReference>
<protein>
    <submittedName>
        <fullName evidence="1">Uncharacterized protein</fullName>
    </submittedName>
</protein>
<accession>A0A9X7W176</accession>
<dbReference type="AlphaFoldDB" id="A0A9X7W176"/>
<reference evidence="1 2" key="1">
    <citation type="submission" date="2021-02" db="EMBL/GenBank/DDBJ databases">
        <title>Alicyclobacillus curvatus sp. nov. and Alicyclobacillus mengziensis sp. nov., two acidophilic bacteria isolated from acid mine drainage.</title>
        <authorList>
            <person name="Huang Y."/>
        </authorList>
    </citation>
    <scope>NUCLEOTIDE SEQUENCE [LARGE SCALE GENOMIC DNA]</scope>
    <source>
        <strain evidence="1 2">S30H14</strain>
    </source>
</reference>
<gene>
    <name evidence="1" type="ORF">JZ786_07395</name>
</gene>
<name>A0A9X7W176_9BACL</name>
<organism evidence="1 2">
    <name type="scientific">Alicyclobacillus mengziensis</name>
    <dbReference type="NCBI Taxonomy" id="2931921"/>
    <lineage>
        <taxon>Bacteria</taxon>
        <taxon>Bacillati</taxon>
        <taxon>Bacillota</taxon>
        <taxon>Bacilli</taxon>
        <taxon>Bacillales</taxon>
        <taxon>Alicyclobacillaceae</taxon>
        <taxon>Alicyclobacillus</taxon>
    </lineage>
</organism>
<dbReference type="Proteomes" id="UP000663505">
    <property type="component" value="Chromosome"/>
</dbReference>
<sequence>MSILRKLRWNLYGRRRRVNAVIQEIERSRMMYRLAQLERTPMSTVRTVVQRSGNMVS</sequence>
<keyword evidence="2" id="KW-1185">Reference proteome</keyword>
<evidence type="ECO:0000313" key="1">
    <source>
        <dbReference type="EMBL" id="QSO48774.1"/>
    </source>
</evidence>
<proteinExistence type="predicted"/>